<organism evidence="2 3">
    <name type="scientific">Flexivirga caeni</name>
    <dbReference type="NCBI Taxonomy" id="2294115"/>
    <lineage>
        <taxon>Bacteria</taxon>
        <taxon>Bacillati</taxon>
        <taxon>Actinomycetota</taxon>
        <taxon>Actinomycetes</taxon>
        <taxon>Micrococcales</taxon>
        <taxon>Dermacoccaceae</taxon>
        <taxon>Flexivirga</taxon>
    </lineage>
</organism>
<dbReference type="EMBL" id="RJJQ01000020">
    <property type="protein sequence ID" value="RNI19477.1"/>
    <property type="molecule type" value="Genomic_DNA"/>
</dbReference>
<dbReference type="AlphaFoldDB" id="A0A3M9M2N4"/>
<gene>
    <name evidence="2" type="ORF">EFY87_16710</name>
</gene>
<evidence type="ECO:0000313" key="3">
    <source>
        <dbReference type="Proteomes" id="UP000271678"/>
    </source>
</evidence>
<sequence length="109" mass="11989">MGVLRDIYNRIEETASPVASGLAQSEELGEAFAVVAGIHRAVRGRVDQLAGVMWRSVNLPTATDVQRMRNQLGELDREVRLLTLQLQRNRPRAGDEVTGDGEPAGQEHD</sequence>
<evidence type="ECO:0000256" key="1">
    <source>
        <dbReference type="SAM" id="MobiDB-lite"/>
    </source>
</evidence>
<accession>A0A3M9M2N4</accession>
<dbReference type="RefSeq" id="WP_123272625.1">
    <property type="nucleotide sequence ID" value="NZ_RJJQ01000020.1"/>
</dbReference>
<reference evidence="2 3" key="1">
    <citation type="submission" date="2018-11" db="EMBL/GenBank/DDBJ databases">
        <title>Draft genome of Simplicispira Flexivirga sp. BO-16.</title>
        <authorList>
            <person name="Im W.T."/>
        </authorList>
    </citation>
    <scope>NUCLEOTIDE SEQUENCE [LARGE SCALE GENOMIC DNA]</scope>
    <source>
        <strain evidence="2 3">BO-16</strain>
    </source>
</reference>
<comment type="caution">
    <text evidence="2">The sequence shown here is derived from an EMBL/GenBank/DDBJ whole genome shotgun (WGS) entry which is preliminary data.</text>
</comment>
<dbReference type="OrthoDB" id="4376915at2"/>
<protein>
    <submittedName>
        <fullName evidence="2">Uncharacterized protein</fullName>
    </submittedName>
</protein>
<evidence type="ECO:0000313" key="2">
    <source>
        <dbReference type="EMBL" id="RNI19477.1"/>
    </source>
</evidence>
<feature type="region of interest" description="Disordered" evidence="1">
    <location>
        <begin position="87"/>
        <end position="109"/>
    </location>
</feature>
<dbReference type="Proteomes" id="UP000271678">
    <property type="component" value="Unassembled WGS sequence"/>
</dbReference>
<keyword evidence="3" id="KW-1185">Reference proteome</keyword>
<proteinExistence type="predicted"/>
<name>A0A3M9M2N4_9MICO</name>